<evidence type="ECO:0000313" key="3">
    <source>
        <dbReference type="Proteomes" id="UP000419144"/>
    </source>
</evidence>
<dbReference type="Proteomes" id="UP000419144">
    <property type="component" value="Unassembled WGS sequence"/>
</dbReference>
<organism evidence="2 3">
    <name type="scientific">Leishmania tarentolae</name>
    <name type="common">Sauroleishmania tarentolae</name>
    <dbReference type="NCBI Taxonomy" id="5689"/>
    <lineage>
        <taxon>Eukaryota</taxon>
        <taxon>Discoba</taxon>
        <taxon>Euglenozoa</taxon>
        <taxon>Kinetoplastea</taxon>
        <taxon>Metakinetoplastina</taxon>
        <taxon>Trypanosomatida</taxon>
        <taxon>Trypanosomatidae</taxon>
        <taxon>Leishmaniinae</taxon>
        <taxon>Leishmania</taxon>
        <taxon>lizard Leishmania</taxon>
    </lineage>
</organism>
<reference evidence="2" key="1">
    <citation type="submission" date="2019-11" db="EMBL/GenBank/DDBJ databases">
        <title>Leishmania tarentolae CDS.</title>
        <authorList>
            <person name="Goto Y."/>
            <person name="Yamagishi J."/>
        </authorList>
    </citation>
    <scope>NUCLEOTIDE SEQUENCE [LARGE SCALE GENOMIC DNA]</scope>
    <source>
        <strain evidence="2">Parrot Tar II</strain>
    </source>
</reference>
<feature type="coiled-coil region" evidence="1">
    <location>
        <begin position="120"/>
        <end position="192"/>
    </location>
</feature>
<dbReference type="EMBL" id="BLBS01000026">
    <property type="protein sequence ID" value="GET88236.1"/>
    <property type="molecule type" value="Genomic_DNA"/>
</dbReference>
<accession>A0A640KEV2</accession>
<dbReference type="SUPFAM" id="SSF103657">
    <property type="entry name" value="BAR/IMD domain-like"/>
    <property type="match status" value="1"/>
</dbReference>
<dbReference type="InterPro" id="IPR027267">
    <property type="entry name" value="AH/BAR_dom_sf"/>
</dbReference>
<name>A0A640KEV2_LEITA</name>
<evidence type="ECO:0008006" key="4">
    <source>
        <dbReference type="Google" id="ProtNLM"/>
    </source>
</evidence>
<dbReference type="OrthoDB" id="273225at2759"/>
<evidence type="ECO:0000256" key="1">
    <source>
        <dbReference type="SAM" id="Coils"/>
    </source>
</evidence>
<keyword evidence="3" id="KW-1185">Reference proteome</keyword>
<keyword evidence="1" id="KW-0175">Coiled coil</keyword>
<dbReference type="PANTHER" id="PTHR38148:SF3">
    <property type="entry name" value="BAR DOMAIN-CONTAINING PROTEIN"/>
    <property type="match status" value="1"/>
</dbReference>
<gene>
    <name evidence="2" type="ORF">LtaPh_2100400</name>
</gene>
<comment type="caution">
    <text evidence="2">The sequence shown here is derived from an EMBL/GenBank/DDBJ whole genome shotgun (WGS) entry which is preliminary data.</text>
</comment>
<dbReference type="Gene3D" id="1.20.1270.60">
    <property type="entry name" value="Arfaptin homology (AH) domain/BAR domain"/>
    <property type="match status" value="1"/>
</dbReference>
<sequence length="231" mass="26203">MKKFMLETKAALGVAPKTVDVDFDEKAASLKTINSTLSDYKSAIERTRSASESLVSAMESMRKVMETMARGDDVPESVKSVVKDYTQLTQKSQSEFLVDFKKTINEGESTADITTLVGKCKRLEAKRNKVMSEYDAYRDSVSKKEETYRKKGKDLSDSKGYNEEVAKRDSLKAEFERIDKEFKEMYAELEKKKLHSYMHAISIYLAGTSQLMASIQKEMESTKKKADTVKV</sequence>
<dbReference type="PANTHER" id="PTHR38148">
    <property type="entry name" value="BAR DOMAIN-CONTAINING PROTEIN"/>
    <property type="match status" value="1"/>
</dbReference>
<evidence type="ECO:0000313" key="2">
    <source>
        <dbReference type="EMBL" id="GET88236.1"/>
    </source>
</evidence>
<dbReference type="AlphaFoldDB" id="A0A640KEV2"/>
<protein>
    <recommendedName>
        <fullName evidence="4">BAR domain-containing protein</fullName>
    </recommendedName>
</protein>
<proteinExistence type="predicted"/>
<dbReference type="VEuPathDB" id="TriTrypDB:LtaPh_2100400"/>